<evidence type="ECO:0000313" key="9">
    <source>
        <dbReference type="Proteomes" id="UP000784294"/>
    </source>
</evidence>
<dbReference type="InterPro" id="IPR020846">
    <property type="entry name" value="MFS_dom"/>
</dbReference>
<dbReference type="SUPFAM" id="SSF103473">
    <property type="entry name" value="MFS general substrate transporter"/>
    <property type="match status" value="1"/>
</dbReference>
<comment type="subcellular location">
    <subcellularLocation>
        <location evidence="1">Membrane</location>
        <topology evidence="1">Multi-pass membrane protein</topology>
    </subcellularLocation>
</comment>
<name>A0A3S5BPK6_9PLAT</name>
<dbReference type="Proteomes" id="UP000784294">
    <property type="component" value="Unassembled WGS sequence"/>
</dbReference>
<dbReference type="InterPro" id="IPR036259">
    <property type="entry name" value="MFS_trans_sf"/>
</dbReference>
<dbReference type="PANTHER" id="PTHR23503">
    <property type="entry name" value="SOLUTE CARRIER FAMILY 2"/>
    <property type="match status" value="1"/>
</dbReference>
<feature type="transmembrane region" description="Helical" evidence="6">
    <location>
        <begin position="84"/>
        <end position="111"/>
    </location>
</feature>
<dbReference type="Gene3D" id="1.20.1250.20">
    <property type="entry name" value="MFS general substrate transporter like domains"/>
    <property type="match status" value="1"/>
</dbReference>
<dbReference type="InterPro" id="IPR005828">
    <property type="entry name" value="MFS_sugar_transport-like"/>
</dbReference>
<dbReference type="PROSITE" id="PS50850">
    <property type="entry name" value="MFS"/>
    <property type="match status" value="1"/>
</dbReference>
<keyword evidence="9" id="KW-1185">Reference proteome</keyword>
<proteinExistence type="predicted"/>
<evidence type="ECO:0000256" key="4">
    <source>
        <dbReference type="ARBA" id="ARBA00022989"/>
    </source>
</evidence>
<keyword evidence="3 6" id="KW-0812">Transmembrane</keyword>
<comment type="caution">
    <text evidence="8">The sequence shown here is derived from an EMBL/GenBank/DDBJ whole genome shotgun (WGS) entry which is preliminary data.</text>
</comment>
<organism evidence="8 9">
    <name type="scientific">Protopolystoma xenopodis</name>
    <dbReference type="NCBI Taxonomy" id="117903"/>
    <lineage>
        <taxon>Eukaryota</taxon>
        <taxon>Metazoa</taxon>
        <taxon>Spiralia</taxon>
        <taxon>Lophotrochozoa</taxon>
        <taxon>Platyhelminthes</taxon>
        <taxon>Monogenea</taxon>
        <taxon>Polyopisthocotylea</taxon>
        <taxon>Polystomatidea</taxon>
        <taxon>Polystomatidae</taxon>
        <taxon>Protopolystoma</taxon>
    </lineage>
</organism>
<evidence type="ECO:0000256" key="5">
    <source>
        <dbReference type="ARBA" id="ARBA00023136"/>
    </source>
</evidence>
<evidence type="ECO:0000313" key="8">
    <source>
        <dbReference type="EMBL" id="VEL12343.1"/>
    </source>
</evidence>
<evidence type="ECO:0000256" key="2">
    <source>
        <dbReference type="ARBA" id="ARBA00022448"/>
    </source>
</evidence>
<gene>
    <name evidence="8" type="ORF">PXEA_LOCUS5783</name>
</gene>
<evidence type="ECO:0000259" key="7">
    <source>
        <dbReference type="PROSITE" id="PS50850"/>
    </source>
</evidence>
<feature type="transmembrane region" description="Helical" evidence="6">
    <location>
        <begin position="19"/>
        <end position="39"/>
    </location>
</feature>
<feature type="domain" description="Major facilitator superfamily (MFS) profile" evidence="7">
    <location>
        <begin position="1"/>
        <end position="152"/>
    </location>
</feature>
<dbReference type="AlphaFoldDB" id="A0A3S5BPK6"/>
<keyword evidence="2" id="KW-0813">Transport</keyword>
<dbReference type="InterPro" id="IPR045263">
    <property type="entry name" value="GLUT"/>
</dbReference>
<dbReference type="InterPro" id="IPR005829">
    <property type="entry name" value="Sugar_transporter_CS"/>
</dbReference>
<dbReference type="GO" id="GO:0016020">
    <property type="term" value="C:membrane"/>
    <property type="evidence" value="ECO:0007669"/>
    <property type="project" value="UniProtKB-SubCell"/>
</dbReference>
<evidence type="ECO:0000256" key="6">
    <source>
        <dbReference type="SAM" id="Phobius"/>
    </source>
</evidence>
<dbReference type="GO" id="GO:0015149">
    <property type="term" value="F:hexose transmembrane transporter activity"/>
    <property type="evidence" value="ECO:0007669"/>
    <property type="project" value="TreeGrafter"/>
</dbReference>
<keyword evidence="4 6" id="KW-1133">Transmembrane helix</keyword>
<dbReference type="Pfam" id="PF00083">
    <property type="entry name" value="Sugar_tr"/>
    <property type="match status" value="1"/>
</dbReference>
<dbReference type="PANTHER" id="PTHR23503:SF8">
    <property type="entry name" value="FACILITATED GLUCOSE TRANSPORTER PROTEIN 1"/>
    <property type="match status" value="1"/>
</dbReference>
<feature type="transmembrane region" description="Helical" evidence="6">
    <location>
        <begin position="51"/>
        <end position="72"/>
    </location>
</feature>
<accession>A0A3S5BPK6</accession>
<reference evidence="8" key="1">
    <citation type="submission" date="2018-11" db="EMBL/GenBank/DDBJ databases">
        <authorList>
            <consortium name="Pathogen Informatics"/>
        </authorList>
    </citation>
    <scope>NUCLEOTIDE SEQUENCE</scope>
</reference>
<dbReference type="EMBL" id="CAAALY010014505">
    <property type="protein sequence ID" value="VEL12343.1"/>
    <property type="molecule type" value="Genomic_DNA"/>
</dbReference>
<protein>
    <recommendedName>
        <fullName evidence="7">Major facilitator superfamily (MFS) profile domain-containing protein</fullName>
    </recommendedName>
</protein>
<sequence>MVISYSSTMMETAGVAPSHGEYCVLGIGLVNVLFTVVSLPMLERFGRRTLLLWPTVSLAICLLALTITVNLAQTYAKDIVVGRTMGVISACLIFAYTISFAMGLGPVPALIVAEIFRQGPRAAAYSVSQSLQWLSNLIVLFSYPKLDVSNNL</sequence>
<dbReference type="OrthoDB" id="4540492at2759"/>
<keyword evidence="5 6" id="KW-0472">Membrane</keyword>
<evidence type="ECO:0000256" key="3">
    <source>
        <dbReference type="ARBA" id="ARBA00022692"/>
    </source>
</evidence>
<dbReference type="PROSITE" id="PS00216">
    <property type="entry name" value="SUGAR_TRANSPORT_1"/>
    <property type="match status" value="1"/>
</dbReference>
<evidence type="ECO:0000256" key="1">
    <source>
        <dbReference type="ARBA" id="ARBA00004141"/>
    </source>
</evidence>